<accession>A0AAN6LZV6</accession>
<keyword evidence="4" id="KW-1185">Reference proteome</keyword>
<reference evidence="3 4" key="1">
    <citation type="submission" date="2021-02" db="EMBL/GenBank/DDBJ databases">
        <title>Genome assembly of Pseudopithomyces chartarum.</title>
        <authorList>
            <person name="Jauregui R."/>
            <person name="Singh J."/>
            <person name="Voisey C."/>
        </authorList>
    </citation>
    <scope>NUCLEOTIDE SEQUENCE [LARGE SCALE GENOMIC DNA]</scope>
    <source>
        <strain evidence="3 4">AGR01</strain>
    </source>
</reference>
<proteinExistence type="predicted"/>
<protein>
    <recommendedName>
        <fullName evidence="2">Xaa-Pro dipeptidyl-peptidase C-terminal domain-containing protein</fullName>
    </recommendedName>
</protein>
<organism evidence="3 4">
    <name type="scientific">Pseudopithomyces chartarum</name>
    <dbReference type="NCBI Taxonomy" id="1892770"/>
    <lineage>
        <taxon>Eukaryota</taxon>
        <taxon>Fungi</taxon>
        <taxon>Dikarya</taxon>
        <taxon>Ascomycota</taxon>
        <taxon>Pezizomycotina</taxon>
        <taxon>Dothideomycetes</taxon>
        <taxon>Pleosporomycetidae</taxon>
        <taxon>Pleosporales</taxon>
        <taxon>Massarineae</taxon>
        <taxon>Didymosphaeriaceae</taxon>
        <taxon>Pseudopithomyces</taxon>
    </lineage>
</organism>
<dbReference type="EMBL" id="WVTA01000006">
    <property type="protein sequence ID" value="KAK3209260.1"/>
    <property type="molecule type" value="Genomic_DNA"/>
</dbReference>
<dbReference type="InterPro" id="IPR000383">
    <property type="entry name" value="Xaa-Pro-like_dom"/>
</dbReference>
<evidence type="ECO:0000259" key="2">
    <source>
        <dbReference type="SMART" id="SM00939"/>
    </source>
</evidence>
<dbReference type="InterPro" id="IPR029058">
    <property type="entry name" value="AB_hydrolase_fold"/>
</dbReference>
<gene>
    <name evidence="3" type="ORF">GRF29_69g1238956</name>
</gene>
<name>A0AAN6LZV6_9PLEO</name>
<dbReference type="SUPFAM" id="SSF49785">
    <property type="entry name" value="Galactose-binding domain-like"/>
    <property type="match status" value="1"/>
</dbReference>
<dbReference type="InterPro" id="IPR005674">
    <property type="entry name" value="CocE/Ser_esterase"/>
</dbReference>
<dbReference type="Gene3D" id="3.40.50.1820">
    <property type="entry name" value="alpha/beta hydrolase"/>
    <property type="match status" value="1"/>
</dbReference>
<dbReference type="Pfam" id="PF02129">
    <property type="entry name" value="Peptidase_S15"/>
    <property type="match status" value="1"/>
</dbReference>
<comment type="caution">
    <text evidence="3">The sequence shown here is derived from an EMBL/GenBank/DDBJ whole genome shotgun (WGS) entry which is preliminary data.</text>
</comment>
<evidence type="ECO:0000313" key="4">
    <source>
        <dbReference type="Proteomes" id="UP001280581"/>
    </source>
</evidence>
<dbReference type="InterPro" id="IPR013736">
    <property type="entry name" value="Xaa-Pro_dipept_C"/>
</dbReference>
<dbReference type="Proteomes" id="UP001280581">
    <property type="component" value="Unassembled WGS sequence"/>
</dbReference>
<dbReference type="GO" id="GO:0008239">
    <property type="term" value="F:dipeptidyl-peptidase activity"/>
    <property type="evidence" value="ECO:0007669"/>
    <property type="project" value="InterPro"/>
</dbReference>
<sequence>MSLLSYSIRNQQNPRNNGNRITFGLPAETCNYKVQPLRIPIHEGTDRIELSADLYVPLLLKDNKPAGTVLVRGPYGRGFLFATLLARIYAARGHQILYISSRGTFGSGGEFDPFRTEVEDGKAVVEWMRKQPWYTGTFATLGASYLGFTQWALLMDPPFDMVAAIISVGPHDFQRSLWETGSMSMDWIEWTGMILNQGKPYHMLKMIFQPKRFRSVQEGIPLAQTVEVAYKGKADWLQNWMKNPEPGSDCYAPMKLGQSLEKASIPILLISGWYDLFADQTFEQYFRLRERGCNVALTVSKGSHNDAVGNAESISDTLAWLKEHLAHRNKVPREHSLRYYVTGAEEWRSAKEFPAAAKTYTLFLQDGGKLSTETPVGGDQYCSFVFDPRNPTPSMGGNKLGMDAGKVDDRALAQRPDVTVFTTEPLLEDFEFIGRPNLTLSHTTDSTFADLFVRISEVNEKGRSYNISEAYQRLSPQRETESIDLLLSRSIKGC</sequence>
<dbReference type="Pfam" id="PF08530">
    <property type="entry name" value="PepX_C"/>
    <property type="match status" value="1"/>
</dbReference>
<dbReference type="Gene3D" id="2.60.120.260">
    <property type="entry name" value="Galactose-binding domain-like"/>
    <property type="match status" value="1"/>
</dbReference>
<feature type="domain" description="Xaa-Pro dipeptidyl-peptidase C-terminal" evidence="2">
    <location>
        <begin position="318"/>
        <end position="491"/>
    </location>
</feature>
<dbReference type="SUPFAM" id="SSF53474">
    <property type="entry name" value="alpha/beta-Hydrolases"/>
    <property type="match status" value="1"/>
</dbReference>
<evidence type="ECO:0000256" key="1">
    <source>
        <dbReference type="ARBA" id="ARBA00022801"/>
    </source>
</evidence>
<keyword evidence="1" id="KW-0378">Hydrolase</keyword>
<evidence type="ECO:0000313" key="3">
    <source>
        <dbReference type="EMBL" id="KAK3209260.1"/>
    </source>
</evidence>
<dbReference type="Gene3D" id="1.10.3020.10">
    <property type="entry name" value="alpha-amino acid ester hydrolase ( Helical cap domain)"/>
    <property type="match status" value="1"/>
</dbReference>
<dbReference type="SMART" id="SM00939">
    <property type="entry name" value="PepX_C"/>
    <property type="match status" value="1"/>
</dbReference>
<dbReference type="AlphaFoldDB" id="A0AAN6LZV6"/>
<dbReference type="InterPro" id="IPR008979">
    <property type="entry name" value="Galactose-bd-like_sf"/>
</dbReference>
<dbReference type="NCBIfam" id="TIGR00976">
    <property type="entry name" value="CocE_NonD"/>
    <property type="match status" value="1"/>
</dbReference>